<protein>
    <recommendedName>
        <fullName evidence="5">Ig-like domain-containing protein</fullName>
    </recommendedName>
</protein>
<keyword evidence="4" id="KW-0393">Immunoglobulin domain</keyword>
<dbReference type="InterPro" id="IPR003599">
    <property type="entry name" value="Ig_sub"/>
</dbReference>
<dbReference type="InterPro" id="IPR007110">
    <property type="entry name" value="Ig-like_dom"/>
</dbReference>
<sequence length="202" mass="21757">MLSKTISSGGRSTKSCTEVKVETPKVKYHSSNKTDLVEFNDSVLFTCSAYGTPLAFSWYKGSSVVTAGVNVQLSNDGSVLTISNVTRYDMGPFTCVVANNISNGTSRSIYLNISYGPSNLTMTVLPEKMGYISGSNITLSCSADSSPPALFYWSYNDISLNKTGQTLQLLNASQNKTGTYACTAHNTVTLRYATATKPTHTF</sequence>
<dbReference type="AlphaFoldDB" id="A0A3B4CSU7"/>
<dbReference type="InterPro" id="IPR013783">
    <property type="entry name" value="Ig-like_fold"/>
</dbReference>
<dbReference type="PANTHER" id="PTHR44337:SF20">
    <property type="entry name" value="CARCINOEMBRYONIC ANTIGEN-RELATED CELL ADHESION MOLECULE 5-RELATED"/>
    <property type="match status" value="1"/>
</dbReference>
<reference evidence="6" key="3">
    <citation type="submission" date="2025-09" db="UniProtKB">
        <authorList>
            <consortium name="Ensembl"/>
        </authorList>
    </citation>
    <scope>IDENTIFICATION</scope>
</reference>
<evidence type="ECO:0000256" key="4">
    <source>
        <dbReference type="ARBA" id="ARBA00023319"/>
    </source>
</evidence>
<evidence type="ECO:0000259" key="5">
    <source>
        <dbReference type="PROSITE" id="PS50835"/>
    </source>
</evidence>
<evidence type="ECO:0000313" key="7">
    <source>
        <dbReference type="Proteomes" id="UP001501920"/>
    </source>
</evidence>
<keyword evidence="7" id="KW-1185">Reference proteome</keyword>
<dbReference type="GeneTree" id="ENSGT01100000263479"/>
<dbReference type="Pfam" id="PF13927">
    <property type="entry name" value="Ig_3"/>
    <property type="match status" value="2"/>
</dbReference>
<evidence type="ECO:0000313" key="6">
    <source>
        <dbReference type="Ensembl" id="ENSPNAP00000014455.2"/>
    </source>
</evidence>
<dbReference type="SUPFAM" id="SSF48726">
    <property type="entry name" value="Immunoglobulin"/>
    <property type="match status" value="2"/>
</dbReference>
<keyword evidence="1" id="KW-0732">Signal</keyword>
<evidence type="ECO:0000256" key="1">
    <source>
        <dbReference type="ARBA" id="ARBA00022729"/>
    </source>
</evidence>
<keyword evidence="3" id="KW-0325">Glycoprotein</keyword>
<feature type="domain" description="Ig-like" evidence="5">
    <location>
        <begin position="117"/>
        <end position="196"/>
    </location>
</feature>
<dbReference type="OMA" id="TIEPEYE"/>
<organism evidence="6 7">
    <name type="scientific">Pygocentrus nattereri</name>
    <name type="common">Red-bellied piranha</name>
    <dbReference type="NCBI Taxonomy" id="42514"/>
    <lineage>
        <taxon>Eukaryota</taxon>
        <taxon>Metazoa</taxon>
        <taxon>Chordata</taxon>
        <taxon>Craniata</taxon>
        <taxon>Vertebrata</taxon>
        <taxon>Euteleostomi</taxon>
        <taxon>Actinopterygii</taxon>
        <taxon>Neopterygii</taxon>
        <taxon>Teleostei</taxon>
        <taxon>Ostariophysi</taxon>
        <taxon>Characiformes</taxon>
        <taxon>Characoidei</taxon>
        <taxon>Pygocentrus</taxon>
    </lineage>
</organism>
<name>A0A3B4CSU7_PYGNA</name>
<dbReference type="PROSITE" id="PS50835">
    <property type="entry name" value="IG_LIKE"/>
    <property type="match status" value="2"/>
</dbReference>
<dbReference type="SMART" id="SM00409">
    <property type="entry name" value="IG"/>
    <property type="match status" value="2"/>
</dbReference>
<dbReference type="Ensembl" id="ENSPNAT00000022669.2">
    <property type="protein sequence ID" value="ENSPNAP00000014455.2"/>
    <property type="gene ID" value="ENSPNAG00000020441.2"/>
</dbReference>
<dbReference type="Gene3D" id="2.60.40.10">
    <property type="entry name" value="Immunoglobulins"/>
    <property type="match status" value="2"/>
</dbReference>
<keyword evidence="2" id="KW-1015">Disulfide bond</keyword>
<dbReference type="InterPro" id="IPR052598">
    <property type="entry name" value="IgSF_CEA-related"/>
</dbReference>
<dbReference type="SMART" id="SM00408">
    <property type="entry name" value="IGc2"/>
    <property type="match status" value="2"/>
</dbReference>
<feature type="domain" description="Ig-like" evidence="5">
    <location>
        <begin position="24"/>
        <end position="112"/>
    </location>
</feature>
<accession>A0A3B4CSU7</accession>
<dbReference type="InterPro" id="IPR003598">
    <property type="entry name" value="Ig_sub2"/>
</dbReference>
<dbReference type="InterPro" id="IPR036179">
    <property type="entry name" value="Ig-like_dom_sf"/>
</dbReference>
<proteinExistence type="predicted"/>
<evidence type="ECO:0000256" key="2">
    <source>
        <dbReference type="ARBA" id="ARBA00023157"/>
    </source>
</evidence>
<evidence type="ECO:0000256" key="3">
    <source>
        <dbReference type="ARBA" id="ARBA00023180"/>
    </source>
</evidence>
<reference evidence="6" key="2">
    <citation type="submission" date="2025-08" db="UniProtKB">
        <authorList>
            <consortium name="Ensembl"/>
        </authorList>
    </citation>
    <scope>IDENTIFICATION</scope>
</reference>
<dbReference type="Proteomes" id="UP001501920">
    <property type="component" value="Chromosome 3"/>
</dbReference>
<dbReference type="PANTHER" id="PTHR44337">
    <property type="entry name" value="CARCINOEMBRYONIC ANTIGEN-RELATED CELL ADHESION MOLECULE 8"/>
    <property type="match status" value="1"/>
</dbReference>
<reference evidence="6 7" key="1">
    <citation type="submission" date="2020-10" db="EMBL/GenBank/DDBJ databases">
        <title>Pygocentrus nattereri (red-bellied piranha) genome, fPygNat1, primary haplotype.</title>
        <authorList>
            <person name="Myers G."/>
            <person name="Meyer A."/>
            <person name="Karagic N."/>
            <person name="Pippel M."/>
            <person name="Winkler S."/>
            <person name="Tracey A."/>
            <person name="Wood J."/>
            <person name="Formenti G."/>
            <person name="Howe K."/>
            <person name="Fedrigo O."/>
            <person name="Jarvis E.D."/>
        </authorList>
    </citation>
    <scope>NUCLEOTIDE SEQUENCE [LARGE SCALE GENOMIC DNA]</scope>
</reference>